<dbReference type="PANTHER" id="PTHR24567">
    <property type="entry name" value="CRP FAMILY TRANSCRIPTIONAL REGULATORY PROTEIN"/>
    <property type="match status" value="1"/>
</dbReference>
<protein>
    <submittedName>
        <fullName evidence="6">Cyclic AMP receptor-like protein</fullName>
    </submittedName>
</protein>
<dbReference type="InterPro" id="IPR000595">
    <property type="entry name" value="cNMP-bd_dom"/>
</dbReference>
<gene>
    <name evidence="6" type="primary">vfr</name>
    <name evidence="6" type="ORF">GCM10011385_18600</name>
</gene>
<keyword evidence="6" id="KW-0675">Receptor</keyword>
<evidence type="ECO:0000259" key="5">
    <source>
        <dbReference type="PROSITE" id="PS51063"/>
    </source>
</evidence>
<keyword evidence="2" id="KW-0238">DNA-binding</keyword>
<dbReference type="SMART" id="SM00100">
    <property type="entry name" value="cNMP"/>
    <property type="match status" value="1"/>
</dbReference>
<dbReference type="InterPro" id="IPR036390">
    <property type="entry name" value="WH_DNA-bd_sf"/>
</dbReference>
<keyword evidence="1" id="KW-0805">Transcription regulation</keyword>
<name>A0A916RQ91_9HYPH</name>
<dbReference type="InterPro" id="IPR014710">
    <property type="entry name" value="RmlC-like_jellyroll"/>
</dbReference>
<dbReference type="GO" id="GO:0005829">
    <property type="term" value="C:cytosol"/>
    <property type="evidence" value="ECO:0007669"/>
    <property type="project" value="TreeGrafter"/>
</dbReference>
<dbReference type="InterPro" id="IPR018490">
    <property type="entry name" value="cNMP-bd_dom_sf"/>
</dbReference>
<dbReference type="PROSITE" id="PS50042">
    <property type="entry name" value="CNMP_BINDING_3"/>
    <property type="match status" value="1"/>
</dbReference>
<dbReference type="InterPro" id="IPR036388">
    <property type="entry name" value="WH-like_DNA-bd_sf"/>
</dbReference>
<dbReference type="SUPFAM" id="SSF51206">
    <property type="entry name" value="cAMP-binding domain-like"/>
    <property type="match status" value="1"/>
</dbReference>
<dbReference type="Pfam" id="PF00027">
    <property type="entry name" value="cNMP_binding"/>
    <property type="match status" value="1"/>
</dbReference>
<organism evidence="6 7">
    <name type="scientific">Nitratireductor aestuarii</name>
    <dbReference type="NCBI Taxonomy" id="1735103"/>
    <lineage>
        <taxon>Bacteria</taxon>
        <taxon>Pseudomonadati</taxon>
        <taxon>Pseudomonadota</taxon>
        <taxon>Alphaproteobacteria</taxon>
        <taxon>Hyphomicrobiales</taxon>
        <taxon>Phyllobacteriaceae</taxon>
        <taxon>Nitratireductor</taxon>
    </lineage>
</organism>
<dbReference type="EMBL" id="BMIF01000004">
    <property type="protein sequence ID" value="GGA65070.1"/>
    <property type="molecule type" value="Genomic_DNA"/>
</dbReference>
<dbReference type="Proteomes" id="UP000636264">
    <property type="component" value="Unassembled WGS sequence"/>
</dbReference>
<evidence type="ECO:0000256" key="2">
    <source>
        <dbReference type="ARBA" id="ARBA00023125"/>
    </source>
</evidence>
<dbReference type="GO" id="GO:0003677">
    <property type="term" value="F:DNA binding"/>
    <property type="evidence" value="ECO:0007669"/>
    <property type="project" value="UniProtKB-KW"/>
</dbReference>
<dbReference type="CDD" id="cd00038">
    <property type="entry name" value="CAP_ED"/>
    <property type="match status" value="1"/>
</dbReference>
<dbReference type="GO" id="GO:0003700">
    <property type="term" value="F:DNA-binding transcription factor activity"/>
    <property type="evidence" value="ECO:0007669"/>
    <property type="project" value="TreeGrafter"/>
</dbReference>
<dbReference type="Gene3D" id="1.10.10.10">
    <property type="entry name" value="Winged helix-like DNA-binding domain superfamily/Winged helix DNA-binding domain"/>
    <property type="match status" value="1"/>
</dbReference>
<evidence type="ECO:0000256" key="1">
    <source>
        <dbReference type="ARBA" id="ARBA00023015"/>
    </source>
</evidence>
<keyword evidence="7" id="KW-1185">Reference proteome</keyword>
<evidence type="ECO:0000313" key="6">
    <source>
        <dbReference type="EMBL" id="GGA65070.1"/>
    </source>
</evidence>
<dbReference type="Gene3D" id="2.60.120.10">
    <property type="entry name" value="Jelly Rolls"/>
    <property type="match status" value="1"/>
</dbReference>
<reference evidence="6" key="2">
    <citation type="submission" date="2020-09" db="EMBL/GenBank/DDBJ databases">
        <authorList>
            <person name="Sun Q."/>
            <person name="Zhou Y."/>
        </authorList>
    </citation>
    <scope>NUCLEOTIDE SEQUENCE</scope>
    <source>
        <strain evidence="6">CGMCC 1.15320</strain>
    </source>
</reference>
<dbReference type="InterPro" id="IPR012318">
    <property type="entry name" value="HTH_CRP"/>
</dbReference>
<keyword evidence="3" id="KW-0804">Transcription</keyword>
<dbReference type="SUPFAM" id="SSF46785">
    <property type="entry name" value="Winged helix' DNA-binding domain"/>
    <property type="match status" value="1"/>
</dbReference>
<evidence type="ECO:0000259" key="4">
    <source>
        <dbReference type="PROSITE" id="PS50042"/>
    </source>
</evidence>
<accession>A0A916RQ91</accession>
<dbReference type="PROSITE" id="PS51063">
    <property type="entry name" value="HTH_CRP_2"/>
    <property type="match status" value="1"/>
</dbReference>
<dbReference type="AlphaFoldDB" id="A0A916RQ91"/>
<proteinExistence type="predicted"/>
<evidence type="ECO:0000256" key="3">
    <source>
        <dbReference type="ARBA" id="ARBA00023163"/>
    </source>
</evidence>
<sequence length="238" mass="26760">MNLDEFFAREAFINSEFSSLQREVLVELFGHGHIRNFRTEEFVYLQEDEPSCVYFVVSGHIRLSYLLEDGTPILFSVLPAGESFGELGVFDGGGHAEMATAIGDSSVLAIPQATLFGLFENYGELEKVLGRTVARRYRSYMHLSRILGLKSLAGRLSQCLVRLADVLGDRVEYNGREVLQIGPYLTQTDLGLMARGARGNVNRTLKAWEAEGWIAMDHRRILILERNSLENAAFTDDY</sequence>
<dbReference type="InterPro" id="IPR050397">
    <property type="entry name" value="Env_Response_Regulators"/>
</dbReference>
<reference evidence="6" key="1">
    <citation type="journal article" date="2014" name="Int. J. Syst. Evol. Microbiol.">
        <title>Complete genome sequence of Corynebacterium casei LMG S-19264T (=DSM 44701T), isolated from a smear-ripened cheese.</title>
        <authorList>
            <consortium name="US DOE Joint Genome Institute (JGI-PGF)"/>
            <person name="Walter F."/>
            <person name="Albersmeier A."/>
            <person name="Kalinowski J."/>
            <person name="Ruckert C."/>
        </authorList>
    </citation>
    <scope>NUCLEOTIDE SEQUENCE</scope>
    <source>
        <strain evidence="6">CGMCC 1.15320</strain>
    </source>
</reference>
<feature type="domain" description="HTH crp-type" evidence="5">
    <location>
        <begin position="150"/>
        <end position="227"/>
    </location>
</feature>
<feature type="domain" description="Cyclic nucleotide-binding" evidence="4">
    <location>
        <begin position="16"/>
        <end position="136"/>
    </location>
</feature>
<dbReference type="Pfam" id="PF13545">
    <property type="entry name" value="HTH_Crp_2"/>
    <property type="match status" value="1"/>
</dbReference>
<dbReference type="PANTHER" id="PTHR24567:SF26">
    <property type="entry name" value="REGULATORY PROTEIN YEIL"/>
    <property type="match status" value="1"/>
</dbReference>
<evidence type="ECO:0000313" key="7">
    <source>
        <dbReference type="Proteomes" id="UP000636264"/>
    </source>
</evidence>
<comment type="caution">
    <text evidence="6">The sequence shown here is derived from an EMBL/GenBank/DDBJ whole genome shotgun (WGS) entry which is preliminary data.</text>
</comment>